<dbReference type="GO" id="GO:0003735">
    <property type="term" value="F:structural constituent of ribosome"/>
    <property type="evidence" value="ECO:0007669"/>
    <property type="project" value="InterPro"/>
</dbReference>
<dbReference type="RefSeq" id="XP_009494947.1">
    <property type="nucleotide sequence ID" value="XM_009496672.1"/>
</dbReference>
<dbReference type="OrthoDB" id="10259820at2759"/>
<dbReference type="PANTHER" id="PTHR10064:SF0">
    <property type="entry name" value="FI24544P1-RELATED"/>
    <property type="match status" value="1"/>
</dbReference>
<dbReference type="Pfam" id="PF01776">
    <property type="entry name" value="Ribosomal_L22e"/>
    <property type="match status" value="1"/>
</dbReference>
<evidence type="ECO:0000256" key="4">
    <source>
        <dbReference type="ARBA" id="ARBA00040613"/>
    </source>
</evidence>
<evidence type="ECO:0000256" key="3">
    <source>
        <dbReference type="ARBA" id="ARBA00023274"/>
    </source>
</evidence>
<evidence type="ECO:0000256" key="1">
    <source>
        <dbReference type="ARBA" id="ARBA00007817"/>
    </source>
</evidence>
<dbReference type="InterPro" id="IPR038526">
    <property type="entry name" value="Ribosomal_eL22_sf"/>
</dbReference>
<keyword evidence="2" id="KW-0689">Ribosomal protein</keyword>
<dbReference type="Gene3D" id="3.30.1360.210">
    <property type="match status" value="1"/>
</dbReference>
<protein>
    <recommendedName>
        <fullName evidence="4">Large ribosomal subunit protein eL22</fullName>
    </recommendedName>
    <alternativeName>
        <fullName evidence="5">60S ribosomal protein L22</fullName>
    </alternativeName>
</protein>
<evidence type="ECO:0000313" key="6">
    <source>
        <dbReference type="EMBL" id="KCV70431.1"/>
    </source>
</evidence>
<dbReference type="GO" id="GO:1990904">
    <property type="term" value="C:ribonucleoprotein complex"/>
    <property type="evidence" value="ECO:0007669"/>
    <property type="project" value="UniProtKB-KW"/>
</dbReference>
<dbReference type="STRING" id="691883.A0A058Z8J8"/>
<evidence type="ECO:0000256" key="2">
    <source>
        <dbReference type="ARBA" id="ARBA00022980"/>
    </source>
</evidence>
<dbReference type="OMA" id="YQLRFYN"/>
<proteinExistence type="inferred from homology"/>
<evidence type="ECO:0000313" key="7">
    <source>
        <dbReference type="Proteomes" id="UP000030693"/>
    </source>
</evidence>
<accession>A0A058Z8J8</accession>
<organism evidence="6">
    <name type="scientific">Fonticula alba</name>
    <name type="common">Slime mold</name>
    <dbReference type="NCBI Taxonomy" id="691883"/>
    <lineage>
        <taxon>Eukaryota</taxon>
        <taxon>Rotosphaerida</taxon>
        <taxon>Fonticulaceae</taxon>
        <taxon>Fonticula</taxon>
    </lineage>
</organism>
<sequence>MAVKPVSTPKAAKRVFKIDCSLPLGDSIFDMDNFQQYIASRIKVNGKTANLGEDIVVEADGDFLNVTTTIAFSKRYLKYLTKKFLKKNNFRDYMRVSATGSYTYTIKYFDLEGGDEEFEGEEEEN</sequence>
<dbReference type="Proteomes" id="UP000030693">
    <property type="component" value="Unassembled WGS sequence"/>
</dbReference>
<keyword evidence="3" id="KW-0687">Ribonucleoprotein</keyword>
<dbReference type="GO" id="GO:0002181">
    <property type="term" value="P:cytoplasmic translation"/>
    <property type="evidence" value="ECO:0007669"/>
    <property type="project" value="TreeGrafter"/>
</dbReference>
<comment type="similarity">
    <text evidence="1">Belongs to the eukaryotic ribosomal protein eL22 family.</text>
</comment>
<dbReference type="GO" id="GO:0005840">
    <property type="term" value="C:ribosome"/>
    <property type="evidence" value="ECO:0007669"/>
    <property type="project" value="UniProtKB-KW"/>
</dbReference>
<reference evidence="6" key="1">
    <citation type="submission" date="2013-04" db="EMBL/GenBank/DDBJ databases">
        <title>The Genome Sequence of Fonticula alba ATCC 38817.</title>
        <authorList>
            <consortium name="The Broad Institute Genomics Platform"/>
            <person name="Russ C."/>
            <person name="Cuomo C."/>
            <person name="Burger G."/>
            <person name="Gray M.W."/>
            <person name="Holland P.W.H."/>
            <person name="King N."/>
            <person name="Lang F.B.F."/>
            <person name="Roger A.J."/>
            <person name="Ruiz-Trillo I."/>
            <person name="Brown M."/>
            <person name="Walker B."/>
            <person name="Young S."/>
            <person name="Zeng Q."/>
            <person name="Gargeya S."/>
            <person name="Fitzgerald M."/>
            <person name="Haas B."/>
            <person name="Abouelleil A."/>
            <person name="Allen A.W."/>
            <person name="Alvarado L."/>
            <person name="Arachchi H.M."/>
            <person name="Berlin A.M."/>
            <person name="Chapman S.B."/>
            <person name="Gainer-Dewar J."/>
            <person name="Goldberg J."/>
            <person name="Griggs A."/>
            <person name="Gujja S."/>
            <person name="Hansen M."/>
            <person name="Howarth C."/>
            <person name="Imamovic A."/>
            <person name="Ireland A."/>
            <person name="Larimer J."/>
            <person name="McCowan C."/>
            <person name="Murphy C."/>
            <person name="Pearson M."/>
            <person name="Poon T.W."/>
            <person name="Priest M."/>
            <person name="Roberts A."/>
            <person name="Saif S."/>
            <person name="Shea T."/>
            <person name="Sisk P."/>
            <person name="Sykes S."/>
            <person name="Wortman J."/>
            <person name="Nusbaum C."/>
            <person name="Birren B."/>
        </authorList>
    </citation>
    <scope>NUCLEOTIDE SEQUENCE [LARGE SCALE GENOMIC DNA]</scope>
    <source>
        <strain evidence="6">ATCC 38817</strain>
    </source>
</reference>
<dbReference type="AlphaFoldDB" id="A0A058Z8J8"/>
<keyword evidence="7" id="KW-1185">Reference proteome</keyword>
<gene>
    <name evidence="6" type="ORF">H696_02773</name>
</gene>
<dbReference type="GO" id="GO:0003723">
    <property type="term" value="F:RNA binding"/>
    <property type="evidence" value="ECO:0007669"/>
    <property type="project" value="TreeGrafter"/>
</dbReference>
<dbReference type="EMBL" id="KB932204">
    <property type="protein sequence ID" value="KCV70431.1"/>
    <property type="molecule type" value="Genomic_DNA"/>
</dbReference>
<evidence type="ECO:0000256" key="5">
    <source>
        <dbReference type="ARBA" id="ARBA00041214"/>
    </source>
</evidence>
<dbReference type="GeneID" id="20527498"/>
<dbReference type="eggNOG" id="KOG3434">
    <property type="taxonomic scope" value="Eukaryota"/>
</dbReference>
<name>A0A058Z8J8_FONAL</name>
<dbReference type="InterPro" id="IPR002671">
    <property type="entry name" value="Ribosomal_eL22"/>
</dbReference>
<dbReference type="PANTHER" id="PTHR10064">
    <property type="entry name" value="60S RIBOSOMAL PROTEIN L22"/>
    <property type="match status" value="1"/>
</dbReference>